<evidence type="ECO:0000313" key="1">
    <source>
        <dbReference type="EMBL" id="TFK67310.1"/>
    </source>
</evidence>
<gene>
    <name evidence="1" type="ORF">BDN72DRAFT_107338</name>
</gene>
<organism evidence="1 2">
    <name type="scientific">Pluteus cervinus</name>
    <dbReference type="NCBI Taxonomy" id="181527"/>
    <lineage>
        <taxon>Eukaryota</taxon>
        <taxon>Fungi</taxon>
        <taxon>Dikarya</taxon>
        <taxon>Basidiomycota</taxon>
        <taxon>Agaricomycotina</taxon>
        <taxon>Agaricomycetes</taxon>
        <taxon>Agaricomycetidae</taxon>
        <taxon>Agaricales</taxon>
        <taxon>Pluteineae</taxon>
        <taxon>Pluteaceae</taxon>
        <taxon>Pluteus</taxon>
    </lineage>
</organism>
<dbReference type="Proteomes" id="UP000308600">
    <property type="component" value="Unassembled WGS sequence"/>
</dbReference>
<protein>
    <submittedName>
        <fullName evidence="1">Uncharacterized protein</fullName>
    </submittedName>
</protein>
<name>A0ACD3AP79_9AGAR</name>
<dbReference type="EMBL" id="ML208379">
    <property type="protein sequence ID" value="TFK67310.1"/>
    <property type="molecule type" value="Genomic_DNA"/>
</dbReference>
<keyword evidence="2" id="KW-1185">Reference proteome</keyword>
<sequence length="153" mass="16436">MKVQIPLPVGHMMRTIDEALLPQGLMIRCLSSPEPVLVAGSLCCTAVTFGLDCTLLGSYGPGPCRSNGNRESIIQDPSTISLRKLRMRMPLASLGQKPASFWHIAQSTASSFKLQASGSTTTPSNLRVITRSKDAGCPDSPRAATFYGINYYS</sequence>
<reference evidence="1 2" key="1">
    <citation type="journal article" date="2019" name="Nat. Ecol. Evol.">
        <title>Megaphylogeny resolves global patterns of mushroom evolution.</title>
        <authorList>
            <person name="Varga T."/>
            <person name="Krizsan K."/>
            <person name="Foldi C."/>
            <person name="Dima B."/>
            <person name="Sanchez-Garcia M."/>
            <person name="Sanchez-Ramirez S."/>
            <person name="Szollosi G.J."/>
            <person name="Szarkandi J.G."/>
            <person name="Papp V."/>
            <person name="Albert L."/>
            <person name="Andreopoulos W."/>
            <person name="Angelini C."/>
            <person name="Antonin V."/>
            <person name="Barry K.W."/>
            <person name="Bougher N.L."/>
            <person name="Buchanan P."/>
            <person name="Buyck B."/>
            <person name="Bense V."/>
            <person name="Catcheside P."/>
            <person name="Chovatia M."/>
            <person name="Cooper J."/>
            <person name="Damon W."/>
            <person name="Desjardin D."/>
            <person name="Finy P."/>
            <person name="Geml J."/>
            <person name="Haridas S."/>
            <person name="Hughes K."/>
            <person name="Justo A."/>
            <person name="Karasinski D."/>
            <person name="Kautmanova I."/>
            <person name="Kiss B."/>
            <person name="Kocsube S."/>
            <person name="Kotiranta H."/>
            <person name="LaButti K.M."/>
            <person name="Lechner B.E."/>
            <person name="Liimatainen K."/>
            <person name="Lipzen A."/>
            <person name="Lukacs Z."/>
            <person name="Mihaltcheva S."/>
            <person name="Morgado L.N."/>
            <person name="Niskanen T."/>
            <person name="Noordeloos M.E."/>
            <person name="Ohm R.A."/>
            <person name="Ortiz-Santana B."/>
            <person name="Ovrebo C."/>
            <person name="Racz N."/>
            <person name="Riley R."/>
            <person name="Savchenko A."/>
            <person name="Shiryaev A."/>
            <person name="Soop K."/>
            <person name="Spirin V."/>
            <person name="Szebenyi C."/>
            <person name="Tomsovsky M."/>
            <person name="Tulloss R.E."/>
            <person name="Uehling J."/>
            <person name="Grigoriev I.V."/>
            <person name="Vagvolgyi C."/>
            <person name="Papp T."/>
            <person name="Martin F.M."/>
            <person name="Miettinen O."/>
            <person name="Hibbett D.S."/>
            <person name="Nagy L.G."/>
        </authorList>
    </citation>
    <scope>NUCLEOTIDE SEQUENCE [LARGE SCALE GENOMIC DNA]</scope>
    <source>
        <strain evidence="1 2">NL-1719</strain>
    </source>
</reference>
<evidence type="ECO:0000313" key="2">
    <source>
        <dbReference type="Proteomes" id="UP000308600"/>
    </source>
</evidence>
<accession>A0ACD3AP79</accession>
<proteinExistence type="predicted"/>